<dbReference type="GO" id="GO:0004803">
    <property type="term" value="F:transposase activity"/>
    <property type="evidence" value="ECO:0007669"/>
    <property type="project" value="InterPro"/>
</dbReference>
<keyword evidence="3" id="KW-0238">DNA-binding</keyword>
<proteinExistence type="inferred from homology"/>
<dbReference type="Proteomes" id="UP000015380">
    <property type="component" value="Chromosome"/>
</dbReference>
<dbReference type="Pfam" id="PF13700">
    <property type="entry name" value="DUF4158"/>
    <property type="match status" value="1"/>
</dbReference>
<feature type="domain" description="DUF4158" evidence="6">
    <location>
        <begin position="14"/>
        <end position="166"/>
    </location>
</feature>
<dbReference type="HOGENOM" id="CLU_009098_14_1_6"/>
<organism evidence="7 8">
    <name type="scientific">Cycloclasticus zancles 78-ME</name>
    <dbReference type="NCBI Taxonomy" id="1198232"/>
    <lineage>
        <taxon>Bacteria</taxon>
        <taxon>Pseudomonadati</taxon>
        <taxon>Pseudomonadota</taxon>
        <taxon>Gammaproteobacteria</taxon>
        <taxon>Thiotrichales</taxon>
        <taxon>Piscirickettsiaceae</taxon>
        <taxon>Cycloclasticus</taxon>
    </lineage>
</organism>
<accession>S5TXI9</accession>
<dbReference type="GO" id="GO:0003677">
    <property type="term" value="F:DNA binding"/>
    <property type="evidence" value="ECO:0007669"/>
    <property type="project" value="UniProtKB-KW"/>
</dbReference>
<dbReference type="NCBIfam" id="NF033527">
    <property type="entry name" value="transpos_Tn3"/>
    <property type="match status" value="1"/>
</dbReference>
<feature type="domain" description="Tn3 transposase DDE" evidence="5">
    <location>
        <begin position="596"/>
        <end position="990"/>
    </location>
</feature>
<dbReference type="Pfam" id="PF01526">
    <property type="entry name" value="DDE_Tnp_Tn3"/>
    <property type="match status" value="1"/>
</dbReference>
<keyword evidence="4" id="KW-0233">DNA recombination</keyword>
<dbReference type="GO" id="GO:0006313">
    <property type="term" value="P:DNA transposition"/>
    <property type="evidence" value="ECO:0007669"/>
    <property type="project" value="InterPro"/>
</dbReference>
<evidence type="ECO:0000256" key="2">
    <source>
        <dbReference type="ARBA" id="ARBA00022578"/>
    </source>
</evidence>
<keyword evidence="2" id="KW-0815">Transposition</keyword>
<dbReference type="PATRIC" id="fig|1198232.3.peg.1363"/>
<dbReference type="InterPro" id="IPR025296">
    <property type="entry name" value="DUF4158"/>
</dbReference>
<name>S5TXI9_9GAMM</name>
<protein>
    <submittedName>
        <fullName evidence="7">Transposase, TnpA family</fullName>
    </submittedName>
</protein>
<evidence type="ECO:0000313" key="8">
    <source>
        <dbReference type="Proteomes" id="UP000015380"/>
    </source>
</evidence>
<evidence type="ECO:0000256" key="3">
    <source>
        <dbReference type="ARBA" id="ARBA00023125"/>
    </source>
</evidence>
<dbReference type="RefSeq" id="WP_020932550.1">
    <property type="nucleotide sequence ID" value="NC_021917.1"/>
</dbReference>
<comment type="similarity">
    <text evidence="1">Belongs to the transposase 7 family.</text>
</comment>
<evidence type="ECO:0000259" key="5">
    <source>
        <dbReference type="Pfam" id="PF01526"/>
    </source>
</evidence>
<dbReference type="eggNOG" id="COG4644">
    <property type="taxonomic scope" value="Bacteria"/>
</dbReference>
<evidence type="ECO:0000259" key="6">
    <source>
        <dbReference type="Pfam" id="PF13700"/>
    </source>
</evidence>
<evidence type="ECO:0000256" key="1">
    <source>
        <dbReference type="ARBA" id="ARBA00009402"/>
    </source>
</evidence>
<evidence type="ECO:0000313" key="7">
    <source>
        <dbReference type="EMBL" id="AGS39703.1"/>
    </source>
</evidence>
<dbReference type="InterPro" id="IPR047653">
    <property type="entry name" value="Tn3-like_transpos"/>
</dbReference>
<dbReference type="KEGG" id="cza:CYCME_1374"/>
<reference evidence="7 8" key="1">
    <citation type="submission" date="2013-05" db="EMBL/GenBank/DDBJ databases">
        <title>Between feast and famine: a lifestyle of most important marine PAH-degrading bacterium Cycloclasticus sp. 7ME.</title>
        <authorList>
            <person name="Yakimov M.M."/>
            <person name="Messina E."/>
            <person name="Genovese M."/>
            <person name="Denaro R."/>
            <person name="Crisafi F."/>
            <person name="Russo D."/>
            <person name="Cappello S."/>
            <person name="Santisi S."/>
            <person name="Smedile F."/>
            <person name="Golyshina O.V."/>
            <person name="Tran H."/>
            <person name="Pieper D.H."/>
            <person name="Golyshin P.N."/>
            <person name="Giuliano L."/>
        </authorList>
    </citation>
    <scope>NUCLEOTIDE SEQUENCE [LARGE SCALE GENOMIC DNA]</scope>
    <source>
        <strain evidence="7 8">78-ME</strain>
    </source>
</reference>
<sequence>MTTTQIIPYSISSRFQRPPKFTAEERRAFFFITPAIRKVLPRKSAIHKVGFVLQLGYFSATRQFYSTEHVRNKDKGFIEKMLGIKTPVDLSSYTQSIQKQHRAKIRTLFNWHIATPEDRLALQDHAFNFANKRMPAEQQFFQLVSICWKRQFDIPNFKTLQNYINEGYLKFESRLIASFSTHFDDNQQQLVSNICQTADDAKILLNKKYDHSDSTRHFWKNISLLENYRAYHAAVLPTLSKLNLYDESFRFFAKWIKEATLRQILSMHKKGNASLRVLCFIREEYYQRNDYACYSFIKEIKSCITRGKRSQKIENEEQEEAFAEQAITVIDYAKTADAIIKLVYKVQKNPSVSFAEKHTQTLDHIDRYLEAINPEIMTTTDRLNNKLTGNTASINYYLSLEKDAEKVLRKYRSMLKVIEFDEKYSDNNIIQAIKHYNQSNGKYTEDLPLYFLKKSEKTQLFENNIKNMKLYNMLFMVEVCEALRSRRLCLKYSFNHLPEEHYGITRSEFEEDEDHILELANLEGFKDIGGILKKKREAVDAAFKNVNEGLINGENPHLKFTKKGYWHINTPKTDYDITKVIPGLLGDNGSVTLSKVIREVDEFIGFSELFKHSHIVGSKKKVPSELMYAVIVSLGCNISFRQMANACGSSITESKLQHANDWLFSKECIKNANNLIVEEINSLSLPNIFKLNPDTDHASSDGAKITVAVNSILANFSFKYYGKESGVVANSFINEKSAFFHANIQSSTDREALYMLDAYSGNSVVKSNNPSHSGDSHVYTDAIFGATDMFKISLAPRIANAGRQVLRGFSRSQVKKRNSHEIAPTGVINTKLIKRNWKEMLRTIASISLGRASASETFDRLARSEKQNELYRAFKEYGRINKTIFLLEYFDNIELRQRIEKMLSLVELGQKLFRAVFHGRQGKLYQSEPEDMERVILCTTLIRNIIICWNYIVLSDIIIDAPPNEQRFLIESISKGSVLSWAHINMFGEFDYSSRYKSSIKADINTIRKFKVPT</sequence>
<dbReference type="AlphaFoldDB" id="S5TXI9"/>
<reference evidence="8" key="2">
    <citation type="journal article" date="2016" name="Environ. Microbiol. Rep.">
        <title>Analysis of defence systems and a conjugative IncP-1 plasmid in the marine polyaromatic hydrocarbons-degrading bacterium Cycloclasticus sp. 78-ME.</title>
        <authorList>
            <person name="Yakimov M.M."/>
            <person name="Crisafi F."/>
            <person name="Messina E."/>
            <person name="Smedile F."/>
            <person name="Lopatina A."/>
            <person name="Denaro R."/>
            <person name="Pieper D.H."/>
            <person name="Golyshin P.N."/>
            <person name="Giuliano L."/>
        </authorList>
    </citation>
    <scope>NUCLEOTIDE SEQUENCE [LARGE SCALE GENOMIC DNA]</scope>
    <source>
        <strain evidence="8">78-ME</strain>
    </source>
</reference>
<gene>
    <name evidence="7" type="ORF">CYCME_1374</name>
</gene>
<dbReference type="InterPro" id="IPR002513">
    <property type="entry name" value="Tn3_Tnp_DDE_dom"/>
</dbReference>
<evidence type="ECO:0000256" key="4">
    <source>
        <dbReference type="ARBA" id="ARBA00023172"/>
    </source>
</evidence>
<keyword evidence="8" id="KW-1185">Reference proteome</keyword>
<dbReference type="EMBL" id="CP005996">
    <property type="protein sequence ID" value="AGS39703.1"/>
    <property type="molecule type" value="Genomic_DNA"/>
</dbReference>